<dbReference type="PANTHER" id="PTHR46375:SF3">
    <property type="entry name" value="KELCH REPEAT AND BTB DOMAIN-CONTAINING PROTEIN 13"/>
    <property type="match status" value="1"/>
</dbReference>
<dbReference type="InterPro" id="IPR006652">
    <property type="entry name" value="Kelch_1"/>
</dbReference>
<dbReference type="PANTHER" id="PTHR46375">
    <property type="entry name" value="KELCH REPEAT AND BTB DOMAIN-CONTAINING PROTEIN 13-RELATED"/>
    <property type="match status" value="1"/>
</dbReference>
<gene>
    <name evidence="2" type="ORF">HOLleu_23568</name>
</gene>
<dbReference type="SMART" id="SM00612">
    <property type="entry name" value="Kelch"/>
    <property type="match status" value="3"/>
</dbReference>
<keyword evidence="1" id="KW-0880">Kelch repeat</keyword>
<organism evidence="2 3">
    <name type="scientific">Holothuria leucospilota</name>
    <name type="common">Black long sea cucumber</name>
    <name type="synonym">Mertensiothuria leucospilota</name>
    <dbReference type="NCBI Taxonomy" id="206669"/>
    <lineage>
        <taxon>Eukaryota</taxon>
        <taxon>Metazoa</taxon>
        <taxon>Echinodermata</taxon>
        <taxon>Eleutherozoa</taxon>
        <taxon>Echinozoa</taxon>
        <taxon>Holothuroidea</taxon>
        <taxon>Aspidochirotacea</taxon>
        <taxon>Aspidochirotida</taxon>
        <taxon>Holothuriidae</taxon>
        <taxon>Holothuria</taxon>
    </lineage>
</organism>
<evidence type="ECO:0000256" key="1">
    <source>
        <dbReference type="ARBA" id="ARBA00022441"/>
    </source>
</evidence>
<name>A0A9Q1BV24_HOLLE</name>
<dbReference type="AlphaFoldDB" id="A0A9Q1BV24"/>
<dbReference type="OrthoDB" id="45365at2759"/>
<dbReference type="InterPro" id="IPR052392">
    <property type="entry name" value="Kelch-BTB_domain-containing"/>
</dbReference>
<proteinExistence type="predicted"/>
<reference evidence="2" key="1">
    <citation type="submission" date="2021-10" db="EMBL/GenBank/DDBJ databases">
        <title>Tropical sea cucumber genome reveals ecological adaptation and Cuvierian tubules defense mechanism.</title>
        <authorList>
            <person name="Chen T."/>
        </authorList>
    </citation>
    <scope>NUCLEOTIDE SEQUENCE</scope>
    <source>
        <strain evidence="2">Nanhai2018</strain>
        <tissue evidence="2">Muscle</tissue>
    </source>
</reference>
<dbReference type="EMBL" id="JAIZAY010000011">
    <property type="protein sequence ID" value="KAJ8033356.1"/>
    <property type="molecule type" value="Genomic_DNA"/>
</dbReference>
<dbReference type="Proteomes" id="UP001152320">
    <property type="component" value="Chromosome 11"/>
</dbReference>
<accession>A0A9Q1BV24</accession>
<protein>
    <submittedName>
        <fullName evidence="2">Kelch-like protein 8</fullName>
    </submittedName>
</protein>
<evidence type="ECO:0000313" key="2">
    <source>
        <dbReference type="EMBL" id="KAJ8033356.1"/>
    </source>
</evidence>
<dbReference type="InterPro" id="IPR015915">
    <property type="entry name" value="Kelch-typ_b-propeller"/>
</dbReference>
<sequence>MIYFLAKGGTSLSYQSNTTPKVTLHRFEPVLSRIIKVRDVQDGEGLARLAASRGYVRAMTDDGEEIFCCGSIRVRSEESGRVAFKINWKKNTAEDLPKLPLPRYHHSAVVVDGDLFIIGGCNIAGEPLASVLILRKGQDEWEEGISMLYARIGPGVAVLGDYIYAVGGTGVEKCLKTVERYHVGSHNIWELVSVMNCSRVFAGVVAAGGSLFVFGGQTYAGTREDSGTRTVLRTCEKYDPCTDSWTALPDMSRGRCQMVTVTV</sequence>
<keyword evidence="3" id="KW-1185">Reference proteome</keyword>
<dbReference type="SUPFAM" id="SSF117281">
    <property type="entry name" value="Kelch motif"/>
    <property type="match status" value="1"/>
</dbReference>
<dbReference type="Gene3D" id="2.120.10.80">
    <property type="entry name" value="Kelch-type beta propeller"/>
    <property type="match status" value="1"/>
</dbReference>
<evidence type="ECO:0000313" key="3">
    <source>
        <dbReference type="Proteomes" id="UP001152320"/>
    </source>
</evidence>
<comment type="caution">
    <text evidence="2">The sequence shown here is derived from an EMBL/GenBank/DDBJ whole genome shotgun (WGS) entry which is preliminary data.</text>
</comment>
<dbReference type="Pfam" id="PF01344">
    <property type="entry name" value="Kelch_1"/>
    <property type="match status" value="3"/>
</dbReference>